<sequence>MPLICYEDIKDMYNNIKSNTLDCSSIHMNLCNNNDIKTMDMFRSKHVCSYHFFFYMFVRDASERILIPPIPAPVEWISNSCRLRQVSYQRHYWRLHQYRNYISEQLTLEFYC</sequence>
<protein>
    <submittedName>
        <fullName evidence="1">Uncharacterized protein</fullName>
    </submittedName>
</protein>
<gene>
    <name evidence="1" type="ORF">OCTVUL_1B027224</name>
</gene>
<keyword evidence="2" id="KW-1185">Reference proteome</keyword>
<accession>A0AA36ANM2</accession>
<evidence type="ECO:0000313" key="2">
    <source>
        <dbReference type="Proteomes" id="UP001162480"/>
    </source>
</evidence>
<dbReference type="EMBL" id="OX597815">
    <property type="protein sequence ID" value="CAI9718828.1"/>
    <property type="molecule type" value="Genomic_DNA"/>
</dbReference>
<evidence type="ECO:0000313" key="1">
    <source>
        <dbReference type="EMBL" id="CAI9718828.1"/>
    </source>
</evidence>
<proteinExistence type="predicted"/>
<name>A0AA36ANM2_OCTVU</name>
<reference evidence="1" key="1">
    <citation type="submission" date="2023-08" db="EMBL/GenBank/DDBJ databases">
        <authorList>
            <person name="Alioto T."/>
            <person name="Alioto T."/>
            <person name="Gomez Garrido J."/>
        </authorList>
    </citation>
    <scope>NUCLEOTIDE SEQUENCE</scope>
</reference>
<dbReference type="AlphaFoldDB" id="A0AA36ANM2"/>
<dbReference type="Proteomes" id="UP001162480">
    <property type="component" value="Chromosome 2"/>
</dbReference>
<organism evidence="1 2">
    <name type="scientific">Octopus vulgaris</name>
    <name type="common">Common octopus</name>
    <dbReference type="NCBI Taxonomy" id="6645"/>
    <lineage>
        <taxon>Eukaryota</taxon>
        <taxon>Metazoa</taxon>
        <taxon>Spiralia</taxon>
        <taxon>Lophotrochozoa</taxon>
        <taxon>Mollusca</taxon>
        <taxon>Cephalopoda</taxon>
        <taxon>Coleoidea</taxon>
        <taxon>Octopodiformes</taxon>
        <taxon>Octopoda</taxon>
        <taxon>Incirrata</taxon>
        <taxon>Octopodidae</taxon>
        <taxon>Octopus</taxon>
    </lineage>
</organism>